<evidence type="ECO:0008006" key="3">
    <source>
        <dbReference type="Google" id="ProtNLM"/>
    </source>
</evidence>
<evidence type="ECO:0000313" key="1">
    <source>
        <dbReference type="EMBL" id="TNP15416.1"/>
    </source>
</evidence>
<sequence length="349" mass="41111">MMKIELSTEILQKHLNYCIGNEPEASNKRVSLYQKLNNEILHCSDPDIKDILDFLSKNFKDLVIGNPNILNDIKIEIRTKISTIVRKKTTSEQRKIRIAEINSLLKNIFDTEYERFTNRDVKNPNLWWAYAFVKQVNVSICPYCNSQFIFTYLNDNGRTRPVLDHFFCKSKYPFLGISIYNLVPCCKVCNSDFKGSIRVNLKKYINPYMHEFGEKVVFKREVTTKLSKSAPKDFFSTISGETDDFKLKLDFSSIPKKLRGPYKKHAKLFHIEEIYQYHKKYVKDIIVKSKIYNDIYTNQLKHSYGKLFQSDEDLRQVLIPREDHMNNVILSKLTKDIINNELSKNKKRS</sequence>
<name>A0A5C5A6R8_9BACI</name>
<accession>A0A5C5A6R8</accession>
<reference evidence="1 2" key="1">
    <citation type="submission" date="2019-06" db="EMBL/GenBank/DDBJ databases">
        <title>Biocontrol Bacillus strains from Vietnam.</title>
        <authorList>
            <person name="Borriss R."/>
            <person name="Lasch P."/>
            <person name="Thanh Tam L.T."/>
            <person name="Luong P.T."/>
            <person name="Phuong Thao L.T."/>
            <person name="Kim Chung L.T."/>
        </authorList>
    </citation>
    <scope>NUCLEOTIDE SEQUENCE [LARGE SCALE GENOMIC DNA]</scope>
    <source>
        <strain evidence="1 2">SN1</strain>
    </source>
</reference>
<organism evidence="1 2">
    <name type="scientific">Bacillus tropicus</name>
    <dbReference type="NCBI Taxonomy" id="2026188"/>
    <lineage>
        <taxon>Bacteria</taxon>
        <taxon>Bacillati</taxon>
        <taxon>Bacillota</taxon>
        <taxon>Bacilli</taxon>
        <taxon>Bacillales</taxon>
        <taxon>Bacillaceae</taxon>
        <taxon>Bacillus</taxon>
        <taxon>Bacillus cereus group</taxon>
    </lineage>
</organism>
<protein>
    <recommendedName>
        <fullName evidence="3">HNH endonuclease</fullName>
    </recommendedName>
</protein>
<comment type="caution">
    <text evidence="1">The sequence shown here is derived from an EMBL/GenBank/DDBJ whole genome shotgun (WGS) entry which is preliminary data.</text>
</comment>
<dbReference type="EMBL" id="VEPV01000003">
    <property type="protein sequence ID" value="TNP15416.1"/>
    <property type="molecule type" value="Genomic_DNA"/>
</dbReference>
<dbReference type="RefSeq" id="WP_000975574.1">
    <property type="nucleotide sequence ID" value="NZ_JBCMHD010000011.1"/>
</dbReference>
<dbReference type="AlphaFoldDB" id="A0A5C5A6R8"/>
<evidence type="ECO:0000313" key="2">
    <source>
        <dbReference type="Proteomes" id="UP000312495"/>
    </source>
</evidence>
<gene>
    <name evidence="1" type="ORF">FHY71_11470</name>
</gene>
<proteinExistence type="predicted"/>
<dbReference type="Proteomes" id="UP000312495">
    <property type="component" value="Unassembled WGS sequence"/>
</dbReference>
<dbReference type="Gene3D" id="1.10.30.50">
    <property type="match status" value="1"/>
</dbReference>